<evidence type="ECO:0000313" key="10">
    <source>
        <dbReference type="EMBL" id="NML18840.1"/>
    </source>
</evidence>
<dbReference type="PANTHER" id="PTHR42803:SF1">
    <property type="entry name" value="BROAD-SPECIFICITY LINEAR ACYL-COA DEHYDROGENASE FADE5"/>
    <property type="match status" value="1"/>
</dbReference>
<dbReference type="Gene3D" id="1.10.540.10">
    <property type="entry name" value="Acyl-CoA dehydrogenase/oxidase, N-terminal domain"/>
    <property type="match status" value="1"/>
</dbReference>
<dbReference type="Pfam" id="PF02771">
    <property type="entry name" value="Acyl-CoA_dh_N"/>
    <property type="match status" value="1"/>
</dbReference>
<feature type="domain" description="Acyl-CoA dehydrogenase/oxidase N-terminal" evidence="8">
    <location>
        <begin position="42"/>
        <end position="159"/>
    </location>
</feature>
<keyword evidence="3" id="KW-0285">Flavoprotein</keyword>
<evidence type="ECO:0000259" key="6">
    <source>
        <dbReference type="Pfam" id="PF00441"/>
    </source>
</evidence>
<proteinExistence type="inferred from homology"/>
<dbReference type="GO" id="GO:0016627">
    <property type="term" value="F:oxidoreductase activity, acting on the CH-CH group of donors"/>
    <property type="evidence" value="ECO:0007669"/>
    <property type="project" value="InterPro"/>
</dbReference>
<feature type="domain" description="Acyl-CoA dehydrogenase/oxidase C-terminal" evidence="6">
    <location>
        <begin position="279"/>
        <end position="450"/>
    </location>
</feature>
<evidence type="ECO:0000256" key="4">
    <source>
        <dbReference type="ARBA" id="ARBA00022827"/>
    </source>
</evidence>
<evidence type="ECO:0000313" key="11">
    <source>
        <dbReference type="Proteomes" id="UP000574067"/>
    </source>
</evidence>
<feature type="domain" description="Acetyl-CoA dehydrogenase-like C-terminal" evidence="9">
    <location>
        <begin position="465"/>
        <end position="576"/>
    </location>
</feature>
<evidence type="ECO:0000259" key="7">
    <source>
        <dbReference type="Pfam" id="PF02770"/>
    </source>
</evidence>
<dbReference type="InterPro" id="IPR037069">
    <property type="entry name" value="AcylCoA_DH/ox_N_sf"/>
</dbReference>
<organism evidence="10 11">
    <name type="scientific">Azohydromonas caseinilytica</name>
    <dbReference type="NCBI Taxonomy" id="2728836"/>
    <lineage>
        <taxon>Bacteria</taxon>
        <taxon>Pseudomonadati</taxon>
        <taxon>Pseudomonadota</taxon>
        <taxon>Betaproteobacteria</taxon>
        <taxon>Burkholderiales</taxon>
        <taxon>Sphaerotilaceae</taxon>
        <taxon>Azohydromonas</taxon>
    </lineage>
</organism>
<dbReference type="InterPro" id="IPR006091">
    <property type="entry name" value="Acyl-CoA_Oxase/DH_mid-dom"/>
</dbReference>
<dbReference type="Pfam" id="PF00441">
    <property type="entry name" value="Acyl-CoA_dh_1"/>
    <property type="match status" value="1"/>
</dbReference>
<comment type="caution">
    <text evidence="10">The sequence shown here is derived from an EMBL/GenBank/DDBJ whole genome shotgun (WGS) entry which is preliminary data.</text>
</comment>
<evidence type="ECO:0000259" key="9">
    <source>
        <dbReference type="Pfam" id="PF12806"/>
    </source>
</evidence>
<sequence>MAHPYTAPLADMRFVIEEVLQAPASWARCGRFAEVDAGMAAQVLEEAGRFAAEVLAPTNAPGDLEGCRLDQGQVRTPGGFREAYRTFVDGGWPALACDAQWGGQGLPLLLEAALYEMLLSCNQAWSMYPGLLHGAYATLEAHGSEALKALYLPKLASGEWLAAMALTEPQAGSDLGQVRTRAEAQADGSLRVTGSKIFISGADHDLTDNIVHLVLCRLPDAPPGSKGLSLALVPKLLPDGSRNGIEVDALEHKMGIHGSATCALRYEGATGWLIGAPHRGLQAMFVMMNAARLHVGLQGLGHLERATQSALAYAAERRQLRAPAVPEGQDHRGADPIAWHPAMRRTLWTLRALTEGLRVVAYRAALLIDEAQHHADPERRARSQRLAALLTPIVKAFGTHQGFQGVSAALQVFGGYGYVHEYGIEQQLRDLRIALIYEGTNEIQAIDLLQRKVLADGGAALHALVDDIEAEAARCEAALPHMAEALRRECARLLEATAALQAGREQDPEWPLRVADDYLMGCGHLLLAWAWAAMARAAAGGDDAARARHQRELADFGLQWLLPQAERHWRQVLAREAGLPWV</sequence>
<gene>
    <name evidence="10" type="ORF">HHL10_28110</name>
</gene>
<dbReference type="Pfam" id="PF12806">
    <property type="entry name" value="Acyl-CoA_dh_C"/>
    <property type="match status" value="1"/>
</dbReference>
<dbReference type="SUPFAM" id="SSF47203">
    <property type="entry name" value="Acyl-CoA dehydrogenase C-terminal domain-like"/>
    <property type="match status" value="1"/>
</dbReference>
<keyword evidence="11" id="KW-1185">Reference proteome</keyword>
<evidence type="ECO:0000256" key="1">
    <source>
        <dbReference type="ARBA" id="ARBA00001974"/>
    </source>
</evidence>
<dbReference type="SUPFAM" id="SSF56645">
    <property type="entry name" value="Acyl-CoA dehydrogenase NM domain-like"/>
    <property type="match status" value="1"/>
</dbReference>
<dbReference type="Pfam" id="PF02770">
    <property type="entry name" value="Acyl-CoA_dh_M"/>
    <property type="match status" value="1"/>
</dbReference>
<reference evidence="10 11" key="1">
    <citation type="submission" date="2020-04" db="EMBL/GenBank/DDBJ databases">
        <title>Azohydromonas sp. isolated from soil.</title>
        <authorList>
            <person name="Dahal R.H."/>
        </authorList>
    </citation>
    <scope>NUCLEOTIDE SEQUENCE [LARGE SCALE GENOMIC DNA]</scope>
    <source>
        <strain evidence="10 11">G-1-1-14</strain>
    </source>
</reference>
<dbReference type="RefSeq" id="WP_169163735.1">
    <property type="nucleotide sequence ID" value="NZ_JABBFW010000042.1"/>
</dbReference>
<dbReference type="InterPro" id="IPR025878">
    <property type="entry name" value="Acyl-CoA_dh-like_C_dom"/>
</dbReference>
<evidence type="ECO:0000259" key="8">
    <source>
        <dbReference type="Pfam" id="PF02771"/>
    </source>
</evidence>
<evidence type="ECO:0000256" key="5">
    <source>
        <dbReference type="ARBA" id="ARBA00023002"/>
    </source>
</evidence>
<evidence type="ECO:0000256" key="2">
    <source>
        <dbReference type="ARBA" id="ARBA00009347"/>
    </source>
</evidence>
<keyword evidence="5" id="KW-0560">Oxidoreductase</keyword>
<dbReference type="Gene3D" id="2.40.110.10">
    <property type="entry name" value="Butyryl-CoA Dehydrogenase, subunit A, domain 2"/>
    <property type="match status" value="1"/>
</dbReference>
<dbReference type="Proteomes" id="UP000574067">
    <property type="component" value="Unassembled WGS sequence"/>
</dbReference>
<dbReference type="InterPro" id="IPR052166">
    <property type="entry name" value="Diverse_Acyl-CoA_DH"/>
</dbReference>
<dbReference type="InterPro" id="IPR046373">
    <property type="entry name" value="Acyl-CoA_Oxase/DH_mid-dom_sf"/>
</dbReference>
<comment type="similarity">
    <text evidence="2">Belongs to the acyl-CoA dehydrogenase family.</text>
</comment>
<name>A0A848FKP7_9BURK</name>
<dbReference type="InterPro" id="IPR013786">
    <property type="entry name" value="AcylCoA_DH/ox_N"/>
</dbReference>
<keyword evidence="4" id="KW-0274">FAD</keyword>
<feature type="domain" description="Acyl-CoA oxidase/dehydrogenase middle" evidence="7">
    <location>
        <begin position="163"/>
        <end position="267"/>
    </location>
</feature>
<evidence type="ECO:0000256" key="3">
    <source>
        <dbReference type="ARBA" id="ARBA00022630"/>
    </source>
</evidence>
<dbReference type="InterPro" id="IPR009100">
    <property type="entry name" value="AcylCoA_DH/oxidase_NM_dom_sf"/>
</dbReference>
<dbReference type="GO" id="GO:0050660">
    <property type="term" value="F:flavin adenine dinucleotide binding"/>
    <property type="evidence" value="ECO:0007669"/>
    <property type="project" value="InterPro"/>
</dbReference>
<accession>A0A848FKP7</accession>
<comment type="cofactor">
    <cofactor evidence="1">
        <name>FAD</name>
        <dbReference type="ChEBI" id="CHEBI:57692"/>
    </cofactor>
</comment>
<dbReference type="InterPro" id="IPR036250">
    <property type="entry name" value="AcylCo_DH-like_C"/>
</dbReference>
<dbReference type="InterPro" id="IPR009075">
    <property type="entry name" value="AcylCo_DH/oxidase_C"/>
</dbReference>
<dbReference type="EMBL" id="JABBFW010000042">
    <property type="protein sequence ID" value="NML18840.1"/>
    <property type="molecule type" value="Genomic_DNA"/>
</dbReference>
<dbReference type="AlphaFoldDB" id="A0A848FKP7"/>
<dbReference type="Gene3D" id="1.20.140.10">
    <property type="entry name" value="Butyryl-CoA Dehydrogenase, subunit A, domain 3"/>
    <property type="match status" value="1"/>
</dbReference>
<dbReference type="PANTHER" id="PTHR42803">
    <property type="entry name" value="ACYL-COA DEHYDROGENASE"/>
    <property type="match status" value="1"/>
</dbReference>
<protein>
    <submittedName>
        <fullName evidence="10">Acyl-CoA dehydrogenase</fullName>
    </submittedName>
</protein>